<dbReference type="GO" id="GO:0030332">
    <property type="term" value="F:cyclin binding"/>
    <property type="evidence" value="ECO:0007669"/>
    <property type="project" value="TreeGrafter"/>
</dbReference>
<evidence type="ECO:0000259" key="7">
    <source>
        <dbReference type="PROSITE" id="PS50011"/>
    </source>
</evidence>
<comment type="catalytic activity">
    <reaction evidence="5">
        <text>L-threonyl-[protein] + ATP = O-phospho-L-threonyl-[protein] + ADP + H(+)</text>
        <dbReference type="Rhea" id="RHEA:46608"/>
        <dbReference type="Rhea" id="RHEA-COMP:11060"/>
        <dbReference type="Rhea" id="RHEA-COMP:11605"/>
        <dbReference type="ChEBI" id="CHEBI:15378"/>
        <dbReference type="ChEBI" id="CHEBI:30013"/>
        <dbReference type="ChEBI" id="CHEBI:30616"/>
        <dbReference type="ChEBI" id="CHEBI:61977"/>
        <dbReference type="ChEBI" id="CHEBI:456216"/>
        <dbReference type="EC" id="2.7.11.22"/>
    </reaction>
</comment>
<proteinExistence type="inferred from homology"/>
<dbReference type="InterPro" id="IPR008271">
    <property type="entry name" value="Ser/Thr_kinase_AS"/>
</dbReference>
<gene>
    <name evidence="8" type="ORF">K461DRAFT_27096</name>
</gene>
<keyword evidence="8" id="KW-0418">Kinase</keyword>
<dbReference type="PANTHER" id="PTHR24056">
    <property type="entry name" value="CELL DIVISION PROTEIN KINASE"/>
    <property type="match status" value="1"/>
</dbReference>
<comment type="similarity">
    <text evidence="1">Belongs to the protein kinase superfamily. CMGC Ser/Thr protein kinase family. CDC2/CDKX subfamily.</text>
</comment>
<dbReference type="SMART" id="SM00220">
    <property type="entry name" value="S_TKc"/>
    <property type="match status" value="1"/>
</dbReference>
<dbReference type="GO" id="GO:0005737">
    <property type="term" value="C:cytoplasm"/>
    <property type="evidence" value="ECO:0007669"/>
    <property type="project" value="TreeGrafter"/>
</dbReference>
<dbReference type="InterPro" id="IPR011009">
    <property type="entry name" value="Kinase-like_dom_sf"/>
</dbReference>
<evidence type="ECO:0000313" key="9">
    <source>
        <dbReference type="Proteomes" id="UP000799439"/>
    </source>
</evidence>
<dbReference type="Proteomes" id="UP000799439">
    <property type="component" value="Unassembled WGS sequence"/>
</dbReference>
<evidence type="ECO:0000256" key="5">
    <source>
        <dbReference type="ARBA" id="ARBA00047811"/>
    </source>
</evidence>
<evidence type="ECO:0000256" key="2">
    <source>
        <dbReference type="ARBA" id="ARBA00012425"/>
    </source>
</evidence>
<dbReference type="GO" id="GO:0010389">
    <property type="term" value="P:regulation of G2/M transition of mitotic cell cycle"/>
    <property type="evidence" value="ECO:0007669"/>
    <property type="project" value="TreeGrafter"/>
</dbReference>
<evidence type="ECO:0000256" key="4">
    <source>
        <dbReference type="ARBA" id="ARBA00022840"/>
    </source>
</evidence>
<evidence type="ECO:0000256" key="1">
    <source>
        <dbReference type="ARBA" id="ARBA00006485"/>
    </source>
</evidence>
<dbReference type="Gene3D" id="1.10.510.10">
    <property type="entry name" value="Transferase(Phosphotransferase) domain 1"/>
    <property type="match status" value="1"/>
</dbReference>
<dbReference type="GO" id="GO:0005634">
    <property type="term" value="C:nucleus"/>
    <property type="evidence" value="ECO:0007669"/>
    <property type="project" value="TreeGrafter"/>
</dbReference>
<dbReference type="EMBL" id="ML996081">
    <property type="protein sequence ID" value="KAF2157926.1"/>
    <property type="molecule type" value="Genomic_DNA"/>
</dbReference>
<sequence length="400" mass="44011">MMSDWHELLNFSDRLASITRMQIAIHSSTGSPHSAQDALTKAKAFESEAYRFAKSTDLYYAEIAGHVQRAEQLPHHSVVLDLDVNDLVAGGVSIGAYVNAHHHKDGLLSTVYKAKSMKRYPGWDSVWKTGVVALKVTRPSAMVPPHDSKREARILSAATGSKVVPLFDTFVTKDSELVLVFPFLTFDLGTVLKKGPLAPRRAKSVLSDLLSALSHIHSLGMIHRDVKPSNILLRDLAGPAVLADFGIAWMKGDPASEASDEKILDVGTTCYRPPELMFGNQRYDESLDIWAAGCVAAQVTDLGPRTLFDSGDLGSDLALIKSIFETLGTPDLRTWPEAGGFPDWGKMSFYEYPPRPWDDVLTRASVKARDFVASMVRYESSTRLRPSQALQHPFLCGDNV</sequence>
<keyword evidence="8" id="KW-0808">Transferase</keyword>
<dbReference type="InterPro" id="IPR000719">
    <property type="entry name" value="Prot_kinase_dom"/>
</dbReference>
<dbReference type="GO" id="GO:0000082">
    <property type="term" value="P:G1/S transition of mitotic cell cycle"/>
    <property type="evidence" value="ECO:0007669"/>
    <property type="project" value="TreeGrafter"/>
</dbReference>
<keyword evidence="9" id="KW-1185">Reference proteome</keyword>
<dbReference type="GO" id="GO:0051301">
    <property type="term" value="P:cell division"/>
    <property type="evidence" value="ECO:0007669"/>
    <property type="project" value="UniProtKB-KW"/>
</dbReference>
<keyword evidence="8" id="KW-0132">Cell division</keyword>
<reference evidence="8" key="1">
    <citation type="journal article" date="2020" name="Stud. Mycol.">
        <title>101 Dothideomycetes genomes: a test case for predicting lifestyles and emergence of pathogens.</title>
        <authorList>
            <person name="Haridas S."/>
            <person name="Albert R."/>
            <person name="Binder M."/>
            <person name="Bloem J."/>
            <person name="Labutti K."/>
            <person name="Salamov A."/>
            <person name="Andreopoulos B."/>
            <person name="Baker S."/>
            <person name="Barry K."/>
            <person name="Bills G."/>
            <person name="Bluhm B."/>
            <person name="Cannon C."/>
            <person name="Castanera R."/>
            <person name="Culley D."/>
            <person name="Daum C."/>
            <person name="Ezra D."/>
            <person name="Gonzalez J."/>
            <person name="Henrissat B."/>
            <person name="Kuo A."/>
            <person name="Liang C."/>
            <person name="Lipzen A."/>
            <person name="Lutzoni F."/>
            <person name="Magnuson J."/>
            <person name="Mondo S."/>
            <person name="Nolan M."/>
            <person name="Ohm R."/>
            <person name="Pangilinan J."/>
            <person name="Park H.-J."/>
            <person name="Ramirez L."/>
            <person name="Alfaro M."/>
            <person name="Sun H."/>
            <person name="Tritt A."/>
            <person name="Yoshinaga Y."/>
            <person name="Zwiers L.-H."/>
            <person name="Turgeon B."/>
            <person name="Goodwin S."/>
            <person name="Spatafora J."/>
            <person name="Crous P."/>
            <person name="Grigoriev I."/>
        </authorList>
    </citation>
    <scope>NUCLEOTIDE SEQUENCE</scope>
    <source>
        <strain evidence="8">CBS 260.36</strain>
    </source>
</reference>
<name>A0A9P4JAI6_9PEZI</name>
<dbReference type="GO" id="GO:0000307">
    <property type="term" value="C:cyclin-dependent protein kinase holoenzyme complex"/>
    <property type="evidence" value="ECO:0007669"/>
    <property type="project" value="TreeGrafter"/>
</dbReference>
<dbReference type="EC" id="2.7.11.22" evidence="2"/>
<organism evidence="8 9">
    <name type="scientific">Myriangium duriaei CBS 260.36</name>
    <dbReference type="NCBI Taxonomy" id="1168546"/>
    <lineage>
        <taxon>Eukaryota</taxon>
        <taxon>Fungi</taxon>
        <taxon>Dikarya</taxon>
        <taxon>Ascomycota</taxon>
        <taxon>Pezizomycotina</taxon>
        <taxon>Dothideomycetes</taxon>
        <taxon>Dothideomycetidae</taxon>
        <taxon>Myriangiales</taxon>
        <taxon>Myriangiaceae</taxon>
        <taxon>Myriangium</taxon>
    </lineage>
</organism>
<evidence type="ECO:0000256" key="3">
    <source>
        <dbReference type="ARBA" id="ARBA00022741"/>
    </source>
</evidence>
<dbReference type="GO" id="GO:0005524">
    <property type="term" value="F:ATP binding"/>
    <property type="evidence" value="ECO:0007669"/>
    <property type="project" value="UniProtKB-KW"/>
</dbReference>
<dbReference type="GO" id="GO:0004693">
    <property type="term" value="F:cyclin-dependent protein serine/threonine kinase activity"/>
    <property type="evidence" value="ECO:0007669"/>
    <property type="project" value="UniProtKB-EC"/>
</dbReference>
<comment type="caution">
    <text evidence="8">The sequence shown here is derived from an EMBL/GenBank/DDBJ whole genome shotgun (WGS) entry which is preliminary data.</text>
</comment>
<keyword evidence="4" id="KW-0067">ATP-binding</keyword>
<dbReference type="Gene3D" id="3.30.200.20">
    <property type="entry name" value="Phosphorylase Kinase, domain 1"/>
    <property type="match status" value="1"/>
</dbReference>
<dbReference type="AlphaFoldDB" id="A0A9P4JAI6"/>
<dbReference type="GO" id="GO:0010468">
    <property type="term" value="P:regulation of gene expression"/>
    <property type="evidence" value="ECO:0007669"/>
    <property type="project" value="TreeGrafter"/>
</dbReference>
<protein>
    <recommendedName>
        <fullName evidence="2">cyclin-dependent kinase</fullName>
        <ecNumber evidence="2">2.7.11.22</ecNumber>
    </recommendedName>
</protein>
<comment type="catalytic activity">
    <reaction evidence="6">
        <text>L-seryl-[protein] + ATP = O-phospho-L-seryl-[protein] + ADP + H(+)</text>
        <dbReference type="Rhea" id="RHEA:17989"/>
        <dbReference type="Rhea" id="RHEA-COMP:9863"/>
        <dbReference type="Rhea" id="RHEA-COMP:11604"/>
        <dbReference type="ChEBI" id="CHEBI:15378"/>
        <dbReference type="ChEBI" id="CHEBI:29999"/>
        <dbReference type="ChEBI" id="CHEBI:30616"/>
        <dbReference type="ChEBI" id="CHEBI:83421"/>
        <dbReference type="ChEBI" id="CHEBI:456216"/>
        <dbReference type="EC" id="2.7.11.22"/>
    </reaction>
</comment>
<evidence type="ECO:0000256" key="6">
    <source>
        <dbReference type="ARBA" id="ARBA00048367"/>
    </source>
</evidence>
<dbReference type="Pfam" id="PF00069">
    <property type="entry name" value="Pkinase"/>
    <property type="match status" value="1"/>
</dbReference>
<dbReference type="PROSITE" id="PS00108">
    <property type="entry name" value="PROTEIN_KINASE_ST"/>
    <property type="match status" value="1"/>
</dbReference>
<dbReference type="SUPFAM" id="SSF56112">
    <property type="entry name" value="Protein kinase-like (PK-like)"/>
    <property type="match status" value="1"/>
</dbReference>
<dbReference type="InterPro" id="IPR050108">
    <property type="entry name" value="CDK"/>
</dbReference>
<keyword evidence="3" id="KW-0547">Nucleotide-binding</keyword>
<feature type="domain" description="Protein kinase" evidence="7">
    <location>
        <begin position="97"/>
        <end position="395"/>
    </location>
</feature>
<dbReference type="GO" id="GO:0007165">
    <property type="term" value="P:signal transduction"/>
    <property type="evidence" value="ECO:0007669"/>
    <property type="project" value="TreeGrafter"/>
</dbReference>
<accession>A0A9P4JAI6</accession>
<evidence type="ECO:0000313" key="8">
    <source>
        <dbReference type="EMBL" id="KAF2157926.1"/>
    </source>
</evidence>
<dbReference type="OrthoDB" id="413582at2759"/>
<dbReference type="PROSITE" id="PS50011">
    <property type="entry name" value="PROTEIN_KINASE_DOM"/>
    <property type="match status" value="1"/>
</dbReference>
<dbReference type="PANTHER" id="PTHR24056:SF576">
    <property type="entry name" value="SERINE_THREONINE-PROTEIN KINASE CSK1"/>
    <property type="match status" value="1"/>
</dbReference>
<keyword evidence="8" id="KW-0131">Cell cycle</keyword>